<dbReference type="PANTHER" id="PTHR30629:SF2">
    <property type="entry name" value="PROPHAGE INTEGRASE INTS-RELATED"/>
    <property type="match status" value="1"/>
</dbReference>
<dbReference type="GO" id="GO:0006310">
    <property type="term" value="P:DNA recombination"/>
    <property type="evidence" value="ECO:0007669"/>
    <property type="project" value="UniProtKB-KW"/>
</dbReference>
<sequence>MSAHLHKVGTRYYYRRRVPLDLVEHMGKKVIKFALGVDSRAKATELCNVHDLAYAVMFADHRRAIENKTYPKYWDGLPLEQLEAQEEEDRDAWFFEHEEAMFERMVMYRAARVVEHCAHTQLLNPDELAKYEGEAERASLQASNAVGKARVSSAVAAAHARETGRNMDALFAEWEKARSPAPKTVASHARVIDRFVKFVGNLDAALVTKAHVVLFKDKLTDAGFSTNVVQTCVTQLGSMFSVAVSRAWRDDNPCAGVRVDVKVRRARKAARPSFDTPTLDQIFSGPAYLGERPAWSGVGASPATYWLPILGLYTGARVEELSQLHPDDIYEETYIAASGQRQSCWVMRLTHNEERQQGVKTAGSIRRIPLHRQIVQRGFVEFVASRRDKQRVFYEMKADKFGVESGTWSLWWIREYLRKYCNPSDPKMVFHSFRHTFKDVCRDHGITKEIADALQGHSDGDASSNYGGEFYPLLPLVEAMEKYEVHGVTLPPITR</sequence>
<dbReference type="RefSeq" id="WP_152603461.1">
    <property type="nucleotide sequence ID" value="NZ_CABVQD010000060.1"/>
</dbReference>
<keyword evidence="2" id="KW-0229">DNA integration</keyword>
<dbReference type="GO" id="GO:0003677">
    <property type="term" value="F:DNA binding"/>
    <property type="evidence" value="ECO:0007669"/>
    <property type="project" value="UniProtKB-UniRule"/>
</dbReference>
<dbReference type="AlphaFoldDB" id="A0A6J5F9X2"/>
<evidence type="ECO:0000313" key="7">
    <source>
        <dbReference type="EMBL" id="VWC47866.1"/>
    </source>
</evidence>
<evidence type="ECO:0000256" key="2">
    <source>
        <dbReference type="ARBA" id="ARBA00022908"/>
    </source>
</evidence>
<dbReference type="PANTHER" id="PTHR30629">
    <property type="entry name" value="PROPHAGE INTEGRASE"/>
    <property type="match status" value="1"/>
</dbReference>
<dbReference type="InterPro" id="IPR050808">
    <property type="entry name" value="Phage_Integrase"/>
</dbReference>
<dbReference type="InterPro" id="IPR013762">
    <property type="entry name" value="Integrase-like_cat_sf"/>
</dbReference>
<dbReference type="Gene3D" id="1.10.443.10">
    <property type="entry name" value="Intergrase catalytic core"/>
    <property type="match status" value="1"/>
</dbReference>
<dbReference type="Gene3D" id="1.10.150.130">
    <property type="match status" value="1"/>
</dbReference>
<evidence type="ECO:0000313" key="8">
    <source>
        <dbReference type="Proteomes" id="UP000494330"/>
    </source>
</evidence>
<dbReference type="InterPro" id="IPR046668">
    <property type="entry name" value="DUF6538"/>
</dbReference>
<dbReference type="Proteomes" id="UP000494330">
    <property type="component" value="Unassembled WGS sequence"/>
</dbReference>
<protein>
    <submittedName>
        <fullName evidence="7">Phage integrase</fullName>
    </submittedName>
</protein>
<organism evidence="7 8">
    <name type="scientific">Burkholderia paludis</name>
    <dbReference type="NCBI Taxonomy" id="1506587"/>
    <lineage>
        <taxon>Bacteria</taxon>
        <taxon>Pseudomonadati</taxon>
        <taxon>Pseudomonadota</taxon>
        <taxon>Betaproteobacteria</taxon>
        <taxon>Burkholderiales</taxon>
        <taxon>Burkholderiaceae</taxon>
        <taxon>Burkholderia</taxon>
        <taxon>Burkholderia cepacia complex</taxon>
    </lineage>
</organism>
<accession>A0A6J5F9X2</accession>
<evidence type="ECO:0000256" key="1">
    <source>
        <dbReference type="ARBA" id="ARBA00008857"/>
    </source>
</evidence>
<comment type="similarity">
    <text evidence="1">Belongs to the 'phage' integrase family.</text>
</comment>
<name>A0A6J5F9X2_9BURK</name>
<dbReference type="EMBL" id="CABVQD010000060">
    <property type="protein sequence ID" value="VWC47866.1"/>
    <property type="molecule type" value="Genomic_DNA"/>
</dbReference>
<dbReference type="InterPro" id="IPR011010">
    <property type="entry name" value="DNA_brk_join_enz"/>
</dbReference>
<dbReference type="InterPro" id="IPR044068">
    <property type="entry name" value="CB"/>
</dbReference>
<proteinExistence type="inferred from homology"/>
<feature type="domain" description="Core-binding (CB)" evidence="6">
    <location>
        <begin position="165"/>
        <end position="244"/>
    </location>
</feature>
<keyword evidence="4" id="KW-0233">DNA recombination</keyword>
<keyword evidence="8" id="KW-1185">Reference proteome</keyword>
<dbReference type="PROSITE" id="PS51900">
    <property type="entry name" value="CB"/>
    <property type="match status" value="1"/>
</dbReference>
<gene>
    <name evidence="7" type="ORF">BPA30113_07467</name>
</gene>
<dbReference type="SUPFAM" id="SSF56349">
    <property type="entry name" value="DNA breaking-rejoining enzymes"/>
    <property type="match status" value="1"/>
</dbReference>
<evidence type="ECO:0000256" key="5">
    <source>
        <dbReference type="PROSITE-ProRule" id="PRU01248"/>
    </source>
</evidence>
<dbReference type="InterPro" id="IPR010998">
    <property type="entry name" value="Integrase_recombinase_N"/>
</dbReference>
<evidence type="ECO:0000256" key="4">
    <source>
        <dbReference type="ARBA" id="ARBA00023172"/>
    </source>
</evidence>
<keyword evidence="3 5" id="KW-0238">DNA-binding</keyword>
<reference evidence="7 8" key="1">
    <citation type="submission" date="2019-09" db="EMBL/GenBank/DDBJ databases">
        <authorList>
            <person name="Depoorter E."/>
        </authorList>
    </citation>
    <scope>NUCLEOTIDE SEQUENCE [LARGE SCALE GENOMIC DNA]</scope>
    <source>
        <strain evidence="7">LMG 30113</strain>
    </source>
</reference>
<dbReference type="CDD" id="cd01184">
    <property type="entry name" value="INT_C_like_1"/>
    <property type="match status" value="1"/>
</dbReference>
<dbReference type="GO" id="GO:0015074">
    <property type="term" value="P:DNA integration"/>
    <property type="evidence" value="ECO:0007669"/>
    <property type="project" value="UniProtKB-KW"/>
</dbReference>
<evidence type="ECO:0000256" key="3">
    <source>
        <dbReference type="ARBA" id="ARBA00023125"/>
    </source>
</evidence>
<evidence type="ECO:0000259" key="6">
    <source>
        <dbReference type="PROSITE" id="PS51900"/>
    </source>
</evidence>
<dbReference type="Pfam" id="PF20172">
    <property type="entry name" value="DUF6538"/>
    <property type="match status" value="1"/>
</dbReference>